<organism evidence="4 5">
    <name type="scientific">Jiangella alba</name>
    <dbReference type="NCBI Taxonomy" id="561176"/>
    <lineage>
        <taxon>Bacteria</taxon>
        <taxon>Bacillati</taxon>
        <taxon>Actinomycetota</taxon>
        <taxon>Actinomycetes</taxon>
        <taxon>Jiangellales</taxon>
        <taxon>Jiangellaceae</taxon>
        <taxon>Jiangella</taxon>
    </lineage>
</organism>
<protein>
    <submittedName>
        <fullName evidence="4">N-acetylmuramic acid 6-phosphate etherase</fullName>
    </submittedName>
</protein>
<feature type="domain" description="SIS" evidence="3">
    <location>
        <begin position="53"/>
        <end position="212"/>
    </location>
</feature>
<dbReference type="InterPro" id="IPR040190">
    <property type="entry name" value="MURQ/GCKR"/>
</dbReference>
<keyword evidence="5" id="KW-1185">Reference proteome</keyword>
<dbReference type="CDD" id="cd05007">
    <property type="entry name" value="SIS_Etherase"/>
    <property type="match status" value="1"/>
</dbReference>
<dbReference type="Proteomes" id="UP000181980">
    <property type="component" value="Unassembled WGS sequence"/>
</dbReference>
<dbReference type="InterPro" id="IPR005488">
    <property type="entry name" value="Etherase_MurQ"/>
</dbReference>
<keyword evidence="2" id="KW-0119">Carbohydrate metabolism</keyword>
<name>A0A1H5PCB5_9ACTN</name>
<dbReference type="EMBL" id="FNUC01000004">
    <property type="protein sequence ID" value="SEF11416.1"/>
    <property type="molecule type" value="Genomic_DNA"/>
</dbReference>
<dbReference type="NCBIfam" id="NF003915">
    <property type="entry name" value="PRK05441.1"/>
    <property type="match status" value="1"/>
</dbReference>
<dbReference type="Gene3D" id="1.10.8.1080">
    <property type="match status" value="1"/>
</dbReference>
<gene>
    <name evidence="4" type="ORF">SAMN04488561_4069</name>
</gene>
<dbReference type="OrthoDB" id="9813395at2"/>
<reference evidence="5" key="1">
    <citation type="submission" date="2016-10" db="EMBL/GenBank/DDBJ databases">
        <authorList>
            <person name="Varghese N."/>
            <person name="Submissions S."/>
        </authorList>
    </citation>
    <scope>NUCLEOTIDE SEQUENCE [LARGE SCALE GENOMIC DNA]</scope>
    <source>
        <strain evidence="5">DSM 45237</strain>
    </source>
</reference>
<dbReference type="PROSITE" id="PS01272">
    <property type="entry name" value="GCKR"/>
    <property type="match status" value="1"/>
</dbReference>
<evidence type="ECO:0000313" key="5">
    <source>
        <dbReference type="Proteomes" id="UP000181980"/>
    </source>
</evidence>
<proteinExistence type="predicted"/>
<dbReference type="InterPro" id="IPR001347">
    <property type="entry name" value="SIS_dom"/>
</dbReference>
<dbReference type="Gene3D" id="3.40.50.10490">
    <property type="entry name" value="Glucose-6-phosphate isomerase like protein, domain 1"/>
    <property type="match status" value="1"/>
</dbReference>
<dbReference type="GO" id="GO:0097367">
    <property type="term" value="F:carbohydrate derivative binding"/>
    <property type="evidence" value="ECO:0007669"/>
    <property type="project" value="InterPro"/>
</dbReference>
<dbReference type="Pfam" id="PF22645">
    <property type="entry name" value="GKRP_SIS_N"/>
    <property type="match status" value="1"/>
</dbReference>
<evidence type="ECO:0000259" key="3">
    <source>
        <dbReference type="PROSITE" id="PS51464"/>
    </source>
</evidence>
<keyword evidence="1" id="KW-0456">Lyase</keyword>
<evidence type="ECO:0000256" key="1">
    <source>
        <dbReference type="ARBA" id="ARBA00023239"/>
    </source>
</evidence>
<dbReference type="GO" id="GO:0016803">
    <property type="term" value="F:ether hydrolase activity"/>
    <property type="evidence" value="ECO:0007669"/>
    <property type="project" value="TreeGrafter"/>
</dbReference>
<dbReference type="InterPro" id="IPR046348">
    <property type="entry name" value="SIS_dom_sf"/>
</dbReference>
<dbReference type="PANTHER" id="PTHR10088">
    <property type="entry name" value="GLUCOKINASE REGULATORY PROTEIN"/>
    <property type="match status" value="1"/>
</dbReference>
<dbReference type="NCBIfam" id="NF009222">
    <property type="entry name" value="PRK12570.1"/>
    <property type="match status" value="1"/>
</dbReference>
<dbReference type="PANTHER" id="PTHR10088:SF4">
    <property type="entry name" value="GLUCOKINASE REGULATORY PROTEIN"/>
    <property type="match status" value="1"/>
</dbReference>
<dbReference type="InterPro" id="IPR005486">
    <property type="entry name" value="Glucokinase_regulatory_CS"/>
</dbReference>
<dbReference type="SUPFAM" id="SSF53697">
    <property type="entry name" value="SIS domain"/>
    <property type="match status" value="1"/>
</dbReference>
<dbReference type="RefSeq" id="WP_069109841.1">
    <property type="nucleotide sequence ID" value="NZ_FNUC01000004.1"/>
</dbReference>
<dbReference type="PROSITE" id="PS51464">
    <property type="entry name" value="SIS"/>
    <property type="match status" value="1"/>
</dbReference>
<accession>A0A1H5PCB5</accession>
<dbReference type="STRING" id="561176.SAMN04488561_4069"/>
<sequence length="295" mass="29888">MTTRPTEARNPATLDLDTLPTREALARIVDEDAAAVEAVRAALPAIAEAVQLADAKLAAGGRLHYVGAGASGRLAVLDATELTPTFGVDRSLVTAHFPGGAAALVDSALDFEDSGDLGAEDLRDVTGADLVLGITASGATPYVAAALGEARRRGASTVLISCSPDPVIEAGHVIVLDTGPEALTGSTRLKAGTATKVALNAFSTALMARRGRVYSNLMIGMSVTNEKLRERAVAVVRAATGRDEAAARAALRDAGGDIEVALVALLGDAGADDARAALAEAGSVRAAVARFEGRA</sequence>
<dbReference type="GO" id="GO:0046348">
    <property type="term" value="P:amino sugar catabolic process"/>
    <property type="evidence" value="ECO:0007669"/>
    <property type="project" value="InterPro"/>
</dbReference>
<evidence type="ECO:0000256" key="2">
    <source>
        <dbReference type="ARBA" id="ARBA00023277"/>
    </source>
</evidence>
<dbReference type="GO" id="GO:0016835">
    <property type="term" value="F:carbon-oxygen lyase activity"/>
    <property type="evidence" value="ECO:0007669"/>
    <property type="project" value="InterPro"/>
</dbReference>
<dbReference type="GO" id="GO:0009254">
    <property type="term" value="P:peptidoglycan turnover"/>
    <property type="evidence" value="ECO:0007669"/>
    <property type="project" value="TreeGrafter"/>
</dbReference>
<dbReference type="AlphaFoldDB" id="A0A1H5PCB5"/>
<evidence type="ECO:0000313" key="4">
    <source>
        <dbReference type="EMBL" id="SEF11416.1"/>
    </source>
</evidence>